<protein>
    <recommendedName>
        <fullName evidence="1">Protein kinase domain-containing protein</fullName>
    </recommendedName>
</protein>
<dbReference type="GO" id="GO:0005524">
    <property type="term" value="F:ATP binding"/>
    <property type="evidence" value="ECO:0007669"/>
    <property type="project" value="InterPro"/>
</dbReference>
<accession>A0AAE0IXA5</accession>
<dbReference type="Proteomes" id="UP001286456">
    <property type="component" value="Unassembled WGS sequence"/>
</dbReference>
<evidence type="ECO:0000313" key="2">
    <source>
        <dbReference type="EMBL" id="KAK3332917.1"/>
    </source>
</evidence>
<dbReference type="PROSITE" id="PS50011">
    <property type="entry name" value="PROTEIN_KINASE_DOM"/>
    <property type="match status" value="1"/>
</dbReference>
<keyword evidence="3" id="KW-1185">Reference proteome</keyword>
<name>A0AAE0IXA5_9PEZI</name>
<dbReference type="Pfam" id="PF00069">
    <property type="entry name" value="Pkinase"/>
    <property type="match status" value="1"/>
</dbReference>
<evidence type="ECO:0000259" key="1">
    <source>
        <dbReference type="PROSITE" id="PS50011"/>
    </source>
</evidence>
<reference evidence="2" key="1">
    <citation type="journal article" date="2023" name="Mol. Phylogenet. Evol.">
        <title>Genome-scale phylogeny and comparative genomics of the fungal order Sordariales.</title>
        <authorList>
            <person name="Hensen N."/>
            <person name="Bonometti L."/>
            <person name="Westerberg I."/>
            <person name="Brannstrom I.O."/>
            <person name="Guillou S."/>
            <person name="Cros-Aarteil S."/>
            <person name="Calhoun S."/>
            <person name="Haridas S."/>
            <person name="Kuo A."/>
            <person name="Mondo S."/>
            <person name="Pangilinan J."/>
            <person name="Riley R."/>
            <person name="LaButti K."/>
            <person name="Andreopoulos B."/>
            <person name="Lipzen A."/>
            <person name="Chen C."/>
            <person name="Yan M."/>
            <person name="Daum C."/>
            <person name="Ng V."/>
            <person name="Clum A."/>
            <person name="Steindorff A."/>
            <person name="Ohm R.A."/>
            <person name="Martin F."/>
            <person name="Silar P."/>
            <person name="Natvig D.O."/>
            <person name="Lalanne C."/>
            <person name="Gautier V."/>
            <person name="Ament-Velasquez S.L."/>
            <person name="Kruys A."/>
            <person name="Hutchinson M.I."/>
            <person name="Powell A.J."/>
            <person name="Barry K."/>
            <person name="Miller A.N."/>
            <person name="Grigoriev I.V."/>
            <person name="Debuchy R."/>
            <person name="Gladieux P."/>
            <person name="Hiltunen Thoren M."/>
            <person name="Johannesson H."/>
        </authorList>
    </citation>
    <scope>NUCLEOTIDE SEQUENCE</scope>
    <source>
        <strain evidence="2">SMH4131-1</strain>
    </source>
</reference>
<evidence type="ECO:0000313" key="3">
    <source>
        <dbReference type="Proteomes" id="UP001286456"/>
    </source>
</evidence>
<dbReference type="GO" id="GO:0004672">
    <property type="term" value="F:protein kinase activity"/>
    <property type="evidence" value="ECO:0007669"/>
    <property type="project" value="InterPro"/>
</dbReference>
<dbReference type="EMBL" id="JAUEPO010000002">
    <property type="protein sequence ID" value="KAK3332917.1"/>
    <property type="molecule type" value="Genomic_DNA"/>
</dbReference>
<dbReference type="InterPro" id="IPR000719">
    <property type="entry name" value="Prot_kinase_dom"/>
</dbReference>
<dbReference type="Gene3D" id="1.10.510.10">
    <property type="entry name" value="Transferase(Phosphotransferase) domain 1"/>
    <property type="match status" value="1"/>
</dbReference>
<comment type="caution">
    <text evidence="2">The sequence shown here is derived from an EMBL/GenBank/DDBJ whole genome shotgun (WGS) entry which is preliminary data.</text>
</comment>
<dbReference type="AlphaFoldDB" id="A0AAE0IXA5"/>
<organism evidence="2 3">
    <name type="scientific">Cercophora scortea</name>
    <dbReference type="NCBI Taxonomy" id="314031"/>
    <lineage>
        <taxon>Eukaryota</taxon>
        <taxon>Fungi</taxon>
        <taxon>Dikarya</taxon>
        <taxon>Ascomycota</taxon>
        <taxon>Pezizomycotina</taxon>
        <taxon>Sordariomycetes</taxon>
        <taxon>Sordariomycetidae</taxon>
        <taxon>Sordariales</taxon>
        <taxon>Lasiosphaeriaceae</taxon>
        <taxon>Cercophora</taxon>
    </lineage>
</organism>
<dbReference type="SUPFAM" id="SSF56112">
    <property type="entry name" value="Protein kinase-like (PK-like)"/>
    <property type="match status" value="1"/>
</dbReference>
<sequence length="137" mass="15332">MPSAATQPEDAMEVVASEEVWEETENDELVFDHIRVIVRQGSRYLFARQKDRYAPAQGVRDGVAHLHLLGLVHNDLNPSNIMVEDDAAIIIDFDSCRQRGEPMGVKGPTAGWGTYTEYATPESDISNLDQIERYLLG</sequence>
<gene>
    <name evidence="2" type="ORF">B0T19DRAFT_416741</name>
</gene>
<proteinExistence type="predicted"/>
<dbReference type="InterPro" id="IPR011009">
    <property type="entry name" value="Kinase-like_dom_sf"/>
</dbReference>
<reference evidence="2" key="2">
    <citation type="submission" date="2023-06" db="EMBL/GenBank/DDBJ databases">
        <authorList>
            <consortium name="Lawrence Berkeley National Laboratory"/>
            <person name="Haridas S."/>
            <person name="Hensen N."/>
            <person name="Bonometti L."/>
            <person name="Westerberg I."/>
            <person name="Brannstrom I.O."/>
            <person name="Guillou S."/>
            <person name="Cros-Aarteil S."/>
            <person name="Calhoun S."/>
            <person name="Kuo A."/>
            <person name="Mondo S."/>
            <person name="Pangilinan J."/>
            <person name="Riley R."/>
            <person name="Labutti K."/>
            <person name="Andreopoulos B."/>
            <person name="Lipzen A."/>
            <person name="Chen C."/>
            <person name="Yanf M."/>
            <person name="Daum C."/>
            <person name="Ng V."/>
            <person name="Clum A."/>
            <person name="Steindorff A."/>
            <person name="Ohm R."/>
            <person name="Martin F."/>
            <person name="Silar P."/>
            <person name="Natvig D."/>
            <person name="Lalanne C."/>
            <person name="Gautier V."/>
            <person name="Ament-Velasquez S.L."/>
            <person name="Kruys A."/>
            <person name="Hutchinson M.I."/>
            <person name="Powell A.J."/>
            <person name="Barry K."/>
            <person name="Miller A.N."/>
            <person name="Grigoriev I.V."/>
            <person name="Debuchy R."/>
            <person name="Gladieux P."/>
            <person name="Thoren M.H."/>
            <person name="Johannesson H."/>
        </authorList>
    </citation>
    <scope>NUCLEOTIDE SEQUENCE</scope>
    <source>
        <strain evidence="2">SMH4131-1</strain>
    </source>
</reference>
<feature type="domain" description="Protein kinase" evidence="1">
    <location>
        <begin position="1"/>
        <end position="137"/>
    </location>
</feature>